<reference evidence="2 3" key="1">
    <citation type="submission" date="2019-01" db="EMBL/GenBank/DDBJ databases">
        <title>Coherence of Microcystis species and biogeography revealed through population genomics.</title>
        <authorList>
            <person name="Perez-Carrascal O.M."/>
            <person name="Terrat Y."/>
            <person name="Giani A."/>
            <person name="Fortin N."/>
            <person name="Tromas N."/>
            <person name="Shapiro B.J."/>
        </authorList>
    </citation>
    <scope>NUCLEOTIDE SEQUENCE [LARGE SCALE GENOMIC DNA]</scope>
    <source>
        <strain evidence="2">Mw_QC_S_20081001_S30D</strain>
    </source>
</reference>
<keyword evidence="1" id="KW-1133">Transmembrane helix</keyword>
<name>A0A552JW23_9CHRO</name>
<sequence>MIHCNYLIFAIFMNAIALAIQSAIILGESIFWEWRSFFVMTRGDLCLGCEVRSPICRFRLSNETQ</sequence>
<dbReference type="Proteomes" id="UP000320523">
    <property type="component" value="Unassembled WGS sequence"/>
</dbReference>
<dbReference type="AlphaFoldDB" id="A0A552JW23"/>
<keyword evidence="1" id="KW-0812">Transmembrane</keyword>
<protein>
    <submittedName>
        <fullName evidence="2">Uncharacterized protein</fullName>
    </submittedName>
</protein>
<feature type="transmembrane region" description="Helical" evidence="1">
    <location>
        <begin position="6"/>
        <end position="32"/>
    </location>
</feature>
<proteinExistence type="predicted"/>
<evidence type="ECO:0000313" key="2">
    <source>
        <dbReference type="EMBL" id="TRU99946.1"/>
    </source>
</evidence>
<organism evidence="2 3">
    <name type="scientific">Microcystis wesenbergii Mw_QC_S_20081001_S30D</name>
    <dbReference type="NCBI Taxonomy" id="2486245"/>
    <lineage>
        <taxon>Bacteria</taxon>
        <taxon>Bacillati</taxon>
        <taxon>Cyanobacteriota</taxon>
        <taxon>Cyanophyceae</taxon>
        <taxon>Oscillatoriophycideae</taxon>
        <taxon>Chroococcales</taxon>
        <taxon>Microcystaceae</taxon>
        <taxon>Microcystis</taxon>
    </lineage>
</organism>
<gene>
    <name evidence="2" type="ORF">EWV75_04090</name>
</gene>
<comment type="caution">
    <text evidence="2">The sequence shown here is derived from an EMBL/GenBank/DDBJ whole genome shotgun (WGS) entry which is preliminary data.</text>
</comment>
<evidence type="ECO:0000256" key="1">
    <source>
        <dbReference type="SAM" id="Phobius"/>
    </source>
</evidence>
<keyword evidence="1" id="KW-0472">Membrane</keyword>
<dbReference type="EMBL" id="SFAT01000045">
    <property type="protein sequence ID" value="TRU99946.1"/>
    <property type="molecule type" value="Genomic_DNA"/>
</dbReference>
<accession>A0A552JW23</accession>
<evidence type="ECO:0000313" key="3">
    <source>
        <dbReference type="Proteomes" id="UP000320523"/>
    </source>
</evidence>